<organism evidence="1 2">
    <name type="scientific">Stegodyphus mimosarum</name>
    <name type="common">African social velvet spider</name>
    <dbReference type="NCBI Taxonomy" id="407821"/>
    <lineage>
        <taxon>Eukaryota</taxon>
        <taxon>Metazoa</taxon>
        <taxon>Ecdysozoa</taxon>
        <taxon>Arthropoda</taxon>
        <taxon>Chelicerata</taxon>
        <taxon>Arachnida</taxon>
        <taxon>Araneae</taxon>
        <taxon>Araneomorphae</taxon>
        <taxon>Entelegynae</taxon>
        <taxon>Eresoidea</taxon>
        <taxon>Eresidae</taxon>
        <taxon>Stegodyphus</taxon>
    </lineage>
</organism>
<accession>A0A087SW01</accession>
<reference evidence="1 2" key="1">
    <citation type="submission" date="2013-11" db="EMBL/GenBank/DDBJ databases">
        <title>Genome sequencing of Stegodyphus mimosarum.</title>
        <authorList>
            <person name="Bechsgaard J."/>
        </authorList>
    </citation>
    <scope>NUCLEOTIDE SEQUENCE [LARGE SCALE GENOMIC DNA]</scope>
</reference>
<evidence type="ECO:0000313" key="2">
    <source>
        <dbReference type="Proteomes" id="UP000054359"/>
    </source>
</evidence>
<dbReference type="AlphaFoldDB" id="A0A087SW01"/>
<sequence>MVTHLIWTMKKHWHFISRWNRNHIIWRISFFISCIFHNSTF</sequence>
<gene>
    <name evidence="1" type="ORF">X975_02303</name>
</gene>
<name>A0A087SW01_STEMI</name>
<feature type="non-terminal residue" evidence="1">
    <location>
        <position position="41"/>
    </location>
</feature>
<keyword evidence="2" id="KW-1185">Reference proteome</keyword>
<dbReference type="Proteomes" id="UP000054359">
    <property type="component" value="Unassembled WGS sequence"/>
</dbReference>
<proteinExistence type="predicted"/>
<dbReference type="EMBL" id="KK112201">
    <property type="protein sequence ID" value="KFM57040.1"/>
    <property type="molecule type" value="Genomic_DNA"/>
</dbReference>
<protein>
    <submittedName>
        <fullName evidence="1">Uncharacterized protein</fullName>
    </submittedName>
</protein>
<evidence type="ECO:0000313" key="1">
    <source>
        <dbReference type="EMBL" id="KFM57040.1"/>
    </source>
</evidence>